<evidence type="ECO:0000259" key="6">
    <source>
        <dbReference type="PROSITE" id="PS51900"/>
    </source>
</evidence>
<dbReference type="GO" id="GO:0006310">
    <property type="term" value="P:DNA recombination"/>
    <property type="evidence" value="ECO:0007669"/>
    <property type="project" value="UniProtKB-KW"/>
</dbReference>
<comment type="caution">
    <text evidence="7">The sequence shown here is derived from an EMBL/GenBank/DDBJ whole genome shotgun (WGS) entry which is preliminary data.</text>
</comment>
<dbReference type="PROSITE" id="PS51898">
    <property type="entry name" value="TYR_RECOMBINASE"/>
    <property type="match status" value="1"/>
</dbReference>
<dbReference type="InterPro" id="IPR011010">
    <property type="entry name" value="DNA_brk_join_enz"/>
</dbReference>
<evidence type="ECO:0008006" key="9">
    <source>
        <dbReference type="Google" id="ProtNLM"/>
    </source>
</evidence>
<evidence type="ECO:0000313" key="8">
    <source>
        <dbReference type="Proteomes" id="UP000070589"/>
    </source>
</evidence>
<keyword evidence="8" id="KW-1185">Reference proteome</keyword>
<evidence type="ECO:0000256" key="4">
    <source>
        <dbReference type="PROSITE-ProRule" id="PRU01248"/>
    </source>
</evidence>
<dbReference type="Proteomes" id="UP000070589">
    <property type="component" value="Unassembled WGS sequence"/>
</dbReference>
<dbReference type="PROSITE" id="PS51900">
    <property type="entry name" value="CB"/>
    <property type="match status" value="1"/>
</dbReference>
<evidence type="ECO:0000313" key="7">
    <source>
        <dbReference type="EMBL" id="KXA89958.1"/>
    </source>
</evidence>
<dbReference type="InterPro" id="IPR002104">
    <property type="entry name" value="Integrase_catalytic"/>
</dbReference>
<dbReference type="Gene3D" id="1.10.150.130">
    <property type="match status" value="1"/>
</dbReference>
<evidence type="ECO:0000256" key="1">
    <source>
        <dbReference type="ARBA" id="ARBA00022908"/>
    </source>
</evidence>
<organism evidence="7 8">
    <name type="scientific">candidate division MSBL1 archaeon SCGC-AAA259D14</name>
    <dbReference type="NCBI Taxonomy" id="1698261"/>
    <lineage>
        <taxon>Archaea</taxon>
        <taxon>Methanobacteriati</taxon>
        <taxon>Methanobacteriota</taxon>
        <taxon>candidate division MSBL1</taxon>
    </lineage>
</organism>
<dbReference type="CDD" id="cd00397">
    <property type="entry name" value="DNA_BRE_C"/>
    <property type="match status" value="1"/>
</dbReference>
<feature type="domain" description="Tyr recombinase" evidence="5">
    <location>
        <begin position="118"/>
        <end position="330"/>
    </location>
</feature>
<dbReference type="InterPro" id="IPR010998">
    <property type="entry name" value="Integrase_recombinase_N"/>
</dbReference>
<protein>
    <recommendedName>
        <fullName evidence="9">Tyr recombinase domain-containing protein</fullName>
    </recommendedName>
</protein>
<gene>
    <name evidence="7" type="ORF">AKJ62_01970</name>
</gene>
<dbReference type="AlphaFoldDB" id="A0A133U716"/>
<keyword evidence="3" id="KW-0233">DNA recombination</keyword>
<keyword evidence="1" id="KW-0229">DNA integration</keyword>
<dbReference type="Pfam" id="PF00589">
    <property type="entry name" value="Phage_integrase"/>
    <property type="match status" value="1"/>
</dbReference>
<dbReference type="PANTHER" id="PTHR30349:SF41">
    <property type="entry name" value="INTEGRASE_RECOMBINASE PROTEIN MJ0367-RELATED"/>
    <property type="match status" value="1"/>
</dbReference>
<dbReference type="SUPFAM" id="SSF56349">
    <property type="entry name" value="DNA breaking-rejoining enzymes"/>
    <property type="match status" value="1"/>
</dbReference>
<name>A0A133U716_9EURY</name>
<dbReference type="InterPro" id="IPR013762">
    <property type="entry name" value="Integrase-like_cat_sf"/>
</dbReference>
<reference evidence="7 8" key="1">
    <citation type="journal article" date="2016" name="Sci. Rep.">
        <title>Metabolic traits of an uncultured archaeal lineage -MSBL1- from brine pools of the Red Sea.</title>
        <authorList>
            <person name="Mwirichia R."/>
            <person name="Alam I."/>
            <person name="Rashid M."/>
            <person name="Vinu M."/>
            <person name="Ba-Alawi W."/>
            <person name="Anthony Kamau A."/>
            <person name="Kamanda Ngugi D."/>
            <person name="Goker M."/>
            <person name="Klenk H.P."/>
            <person name="Bajic V."/>
            <person name="Stingl U."/>
        </authorList>
    </citation>
    <scope>NUCLEOTIDE SEQUENCE [LARGE SCALE GENOMIC DNA]</scope>
    <source>
        <strain evidence="7">SCGC-AAA259D14</strain>
    </source>
</reference>
<sequence>MARGIREVKYLEKIENWIKEFSSESTRASYRSRLKKFEKWIGEDLDTYAENTTDGEFEKDFKKYVSWLVDDKEYAPKTVYASVTVIKQFIKEMTEINFDESVWKRLRRRKLKKVTAITQDKAGSRKEWRRILKNMNLKGRSLFMFLLSSGCRIGEALNLKKEDMELDDMPPEATIRNENTKTGESRKVFFSTEARDEIEEWLDYRKNLKRKDRGLTEEEKEKLSEEEKDRKIKELAQKRNAYQNSSRIWPINKSTVSTILTRALKKAGLEEKDRRTGRNKIHTHSTRKYFRTNCQLSEDVRNYLLGHSSELDKSYLRLQEGGIDPAEEYLDNMRNLMFFEPEAALTEQMKKEQRETRLEDLKLIAEAVGVPDTKIEAMQDKAVKLQKLRDAGFDTDEALPKDVGVVNEYYQGAEEQHDFSQLEVDFPVDVDEDVFNWWKDAIRKLVTKESQRKEEPEQKVVKEEKVEEYLNEGWKFVNKLNENECVVEKRR</sequence>
<dbReference type="EMBL" id="LHXL01000017">
    <property type="protein sequence ID" value="KXA89958.1"/>
    <property type="molecule type" value="Genomic_DNA"/>
</dbReference>
<dbReference type="PANTHER" id="PTHR30349">
    <property type="entry name" value="PHAGE INTEGRASE-RELATED"/>
    <property type="match status" value="1"/>
</dbReference>
<dbReference type="GO" id="GO:0015074">
    <property type="term" value="P:DNA integration"/>
    <property type="evidence" value="ECO:0007669"/>
    <property type="project" value="UniProtKB-KW"/>
</dbReference>
<accession>A0A133U716</accession>
<evidence type="ECO:0000256" key="3">
    <source>
        <dbReference type="ARBA" id="ARBA00023172"/>
    </source>
</evidence>
<dbReference type="InterPro" id="IPR050090">
    <property type="entry name" value="Tyrosine_recombinase_XerCD"/>
</dbReference>
<feature type="domain" description="Core-binding (CB)" evidence="6">
    <location>
        <begin position="12"/>
        <end position="94"/>
    </location>
</feature>
<dbReference type="Gene3D" id="1.10.443.10">
    <property type="entry name" value="Intergrase catalytic core"/>
    <property type="match status" value="1"/>
</dbReference>
<evidence type="ECO:0000256" key="2">
    <source>
        <dbReference type="ARBA" id="ARBA00023125"/>
    </source>
</evidence>
<dbReference type="GO" id="GO:0003677">
    <property type="term" value="F:DNA binding"/>
    <property type="evidence" value="ECO:0007669"/>
    <property type="project" value="UniProtKB-UniRule"/>
</dbReference>
<dbReference type="InterPro" id="IPR044068">
    <property type="entry name" value="CB"/>
</dbReference>
<proteinExistence type="predicted"/>
<evidence type="ECO:0000259" key="5">
    <source>
        <dbReference type="PROSITE" id="PS51898"/>
    </source>
</evidence>
<keyword evidence="2 4" id="KW-0238">DNA-binding</keyword>